<dbReference type="GO" id="GO:0046656">
    <property type="term" value="P:folic acid biosynthetic process"/>
    <property type="evidence" value="ECO:0007669"/>
    <property type="project" value="UniProtKB-KW"/>
</dbReference>
<evidence type="ECO:0000256" key="16">
    <source>
        <dbReference type="ARBA" id="ARBA00030048"/>
    </source>
</evidence>
<dbReference type="EMBL" id="AP019755">
    <property type="protein sequence ID" value="BBL35182.1"/>
    <property type="molecule type" value="Genomic_DNA"/>
</dbReference>
<keyword evidence="12 23" id="KW-0547">Nucleotide-binding</keyword>
<evidence type="ECO:0000256" key="22">
    <source>
        <dbReference type="ARBA" id="ARBA00049161"/>
    </source>
</evidence>
<evidence type="ECO:0000256" key="19">
    <source>
        <dbReference type="ARBA" id="ARBA00047493"/>
    </source>
</evidence>
<dbReference type="Gene3D" id="3.40.1190.10">
    <property type="entry name" value="Mur-like, catalytic domain"/>
    <property type="match status" value="1"/>
</dbReference>
<keyword evidence="11" id="KW-0479">Metal-binding</keyword>
<reference evidence="26 27" key="1">
    <citation type="submission" date="2019-06" db="EMBL/GenBank/DDBJ databases">
        <title>Nitrosomonas stercoris KYUHI-S whole genome shotgun sequence.</title>
        <authorList>
            <person name="Nakagawa T."/>
            <person name="Tsuchiya Y."/>
            <person name="Takahashi R."/>
        </authorList>
    </citation>
    <scope>NUCLEOTIDE SEQUENCE [LARGE SCALE GENOMIC DNA]</scope>
    <source>
        <strain evidence="26 27">KYUHI-S</strain>
    </source>
</reference>
<dbReference type="GO" id="GO:0005524">
    <property type="term" value="F:ATP binding"/>
    <property type="evidence" value="ECO:0007669"/>
    <property type="project" value="UniProtKB-KW"/>
</dbReference>
<comment type="catalytic activity">
    <reaction evidence="19">
        <text>(6S)-5,6,7,8-tetrahydrofolyl-(gamma-L-Glu)(n) + L-glutamate + ATP = (6S)-5,6,7,8-tetrahydrofolyl-(gamma-L-Glu)(n+1) + ADP + phosphate + H(+)</text>
        <dbReference type="Rhea" id="RHEA:10580"/>
        <dbReference type="Rhea" id="RHEA-COMP:14738"/>
        <dbReference type="Rhea" id="RHEA-COMP:14740"/>
        <dbReference type="ChEBI" id="CHEBI:15378"/>
        <dbReference type="ChEBI" id="CHEBI:29985"/>
        <dbReference type="ChEBI" id="CHEBI:30616"/>
        <dbReference type="ChEBI" id="CHEBI:43474"/>
        <dbReference type="ChEBI" id="CHEBI:141005"/>
        <dbReference type="ChEBI" id="CHEBI:456216"/>
        <dbReference type="EC" id="6.3.2.17"/>
    </reaction>
</comment>
<name>A0A4Y1YM16_9PROT</name>
<evidence type="ECO:0000256" key="7">
    <source>
        <dbReference type="ARBA" id="ARBA00013023"/>
    </source>
</evidence>
<dbReference type="GO" id="GO:0046654">
    <property type="term" value="P:tetrahydrofolate biosynthetic process"/>
    <property type="evidence" value="ECO:0007669"/>
    <property type="project" value="UniProtKB-UniPathway"/>
</dbReference>
<evidence type="ECO:0000256" key="12">
    <source>
        <dbReference type="ARBA" id="ARBA00022741"/>
    </source>
</evidence>
<evidence type="ECO:0000256" key="5">
    <source>
        <dbReference type="ARBA" id="ARBA00008276"/>
    </source>
</evidence>
<evidence type="ECO:0000313" key="26">
    <source>
        <dbReference type="EMBL" id="BBL35182.1"/>
    </source>
</evidence>
<keyword evidence="15" id="KW-0289">Folate biosynthesis</keyword>
<evidence type="ECO:0000256" key="9">
    <source>
        <dbReference type="ARBA" id="ARBA00019357"/>
    </source>
</evidence>
<comment type="function">
    <text evidence="2">Functions in two distinct reactions of the de novo folate biosynthetic pathway. Catalyzes the addition of a glutamate residue to dihydropteroate (7,8-dihydropteroate or H2Pte) to form dihydrofolate (7,8-dihydrofolate monoglutamate or H2Pte-Glu). Also catalyzes successive additions of L-glutamate to tetrahydrofolate or 10-formyltetrahydrofolate or 5,10-methylenetetrahydrofolate, leading to folylpolyglutamate derivatives.</text>
</comment>
<organism evidence="26 27">
    <name type="scientific">Nitrosomonas stercoris</name>
    <dbReference type="NCBI Taxonomy" id="1444684"/>
    <lineage>
        <taxon>Bacteria</taxon>
        <taxon>Pseudomonadati</taxon>
        <taxon>Pseudomonadota</taxon>
        <taxon>Betaproteobacteria</taxon>
        <taxon>Nitrosomonadales</taxon>
        <taxon>Nitrosomonadaceae</taxon>
        <taxon>Nitrosomonas</taxon>
    </lineage>
</organism>
<dbReference type="InterPro" id="IPR004101">
    <property type="entry name" value="Mur_ligase_C"/>
</dbReference>
<evidence type="ECO:0000256" key="17">
    <source>
        <dbReference type="ARBA" id="ARBA00030592"/>
    </source>
</evidence>
<evidence type="ECO:0000313" key="27">
    <source>
        <dbReference type="Proteomes" id="UP000316473"/>
    </source>
</evidence>
<dbReference type="PIRSF" id="PIRSF001563">
    <property type="entry name" value="Folylpolyglu_synth"/>
    <property type="match status" value="1"/>
</dbReference>
<comment type="pathway">
    <text evidence="3">Cofactor biosynthesis; tetrahydrofolate biosynthesis; 7,8-dihydrofolate from 2-amino-4-hydroxy-6-hydroxymethyl-7,8-dihydropteridine diphosphate and 4-aminobenzoate: step 2/2.</text>
</comment>
<dbReference type="Proteomes" id="UP000316473">
    <property type="component" value="Chromosome"/>
</dbReference>
<keyword evidence="27" id="KW-1185">Reference proteome</keyword>
<dbReference type="SUPFAM" id="SSF53623">
    <property type="entry name" value="MurD-like peptide ligases, catalytic domain"/>
    <property type="match status" value="1"/>
</dbReference>
<gene>
    <name evidence="26" type="ORF">Nstercoris_01444</name>
</gene>
<dbReference type="InterPro" id="IPR001645">
    <property type="entry name" value="Folylpolyglutamate_synth"/>
</dbReference>
<dbReference type="Gene3D" id="3.90.190.20">
    <property type="entry name" value="Mur ligase, C-terminal domain"/>
    <property type="match status" value="1"/>
</dbReference>
<feature type="domain" description="Mur ligase C-terminal" evidence="24">
    <location>
        <begin position="285"/>
        <end position="409"/>
    </location>
</feature>
<dbReference type="NCBIfam" id="TIGR01499">
    <property type="entry name" value="folC"/>
    <property type="match status" value="1"/>
</dbReference>
<dbReference type="PANTHER" id="PTHR11136:SF0">
    <property type="entry name" value="DIHYDROFOLATE SYNTHETASE-RELATED"/>
    <property type="match status" value="1"/>
</dbReference>
<feature type="domain" description="Mur ligase central" evidence="25">
    <location>
        <begin position="43"/>
        <end position="259"/>
    </location>
</feature>
<dbReference type="GO" id="GO:0008841">
    <property type="term" value="F:dihydrofolate synthase activity"/>
    <property type="evidence" value="ECO:0007669"/>
    <property type="project" value="UniProtKB-EC"/>
</dbReference>
<dbReference type="NCBIfam" id="NF008101">
    <property type="entry name" value="PRK10846.1"/>
    <property type="match status" value="1"/>
</dbReference>
<evidence type="ECO:0000256" key="1">
    <source>
        <dbReference type="ARBA" id="ARBA00001946"/>
    </source>
</evidence>
<evidence type="ECO:0000256" key="14">
    <source>
        <dbReference type="ARBA" id="ARBA00022842"/>
    </source>
</evidence>
<dbReference type="EC" id="6.3.2.12" evidence="7"/>
<dbReference type="InterPro" id="IPR036615">
    <property type="entry name" value="Mur_ligase_C_dom_sf"/>
</dbReference>
<evidence type="ECO:0000256" key="2">
    <source>
        <dbReference type="ARBA" id="ARBA00002714"/>
    </source>
</evidence>
<evidence type="ECO:0000256" key="8">
    <source>
        <dbReference type="ARBA" id="ARBA00013025"/>
    </source>
</evidence>
<evidence type="ECO:0000256" key="4">
    <source>
        <dbReference type="ARBA" id="ARBA00005150"/>
    </source>
</evidence>
<comment type="catalytic activity">
    <reaction evidence="20">
        <text>10-formyltetrahydrofolyl-(gamma-L-Glu)(n) + L-glutamate + ATP = 10-formyltetrahydrofolyl-(gamma-L-Glu)(n+1) + ADP + phosphate + H(+)</text>
        <dbReference type="Rhea" id="RHEA:51904"/>
        <dbReference type="Rhea" id="RHEA-COMP:13088"/>
        <dbReference type="Rhea" id="RHEA-COMP:14300"/>
        <dbReference type="ChEBI" id="CHEBI:15378"/>
        <dbReference type="ChEBI" id="CHEBI:29985"/>
        <dbReference type="ChEBI" id="CHEBI:30616"/>
        <dbReference type="ChEBI" id="CHEBI:43474"/>
        <dbReference type="ChEBI" id="CHEBI:134413"/>
        <dbReference type="ChEBI" id="CHEBI:456216"/>
        <dbReference type="EC" id="6.3.2.17"/>
    </reaction>
</comment>
<dbReference type="InterPro" id="IPR013221">
    <property type="entry name" value="Mur_ligase_cen"/>
</dbReference>
<evidence type="ECO:0000256" key="23">
    <source>
        <dbReference type="PIRNR" id="PIRNR001563"/>
    </source>
</evidence>
<evidence type="ECO:0000256" key="6">
    <source>
        <dbReference type="ARBA" id="ARBA00011245"/>
    </source>
</evidence>
<evidence type="ECO:0000256" key="11">
    <source>
        <dbReference type="ARBA" id="ARBA00022723"/>
    </source>
</evidence>
<evidence type="ECO:0000259" key="24">
    <source>
        <dbReference type="Pfam" id="PF02875"/>
    </source>
</evidence>
<comment type="cofactor">
    <cofactor evidence="1">
        <name>Mg(2+)</name>
        <dbReference type="ChEBI" id="CHEBI:18420"/>
    </cofactor>
</comment>
<dbReference type="GO" id="GO:0005737">
    <property type="term" value="C:cytoplasm"/>
    <property type="evidence" value="ECO:0007669"/>
    <property type="project" value="TreeGrafter"/>
</dbReference>
<dbReference type="SUPFAM" id="SSF53244">
    <property type="entry name" value="MurD-like peptide ligases, peptide-binding domain"/>
    <property type="match status" value="1"/>
</dbReference>
<dbReference type="Pfam" id="PF02875">
    <property type="entry name" value="Mur_ligase_C"/>
    <property type="match status" value="1"/>
</dbReference>
<dbReference type="KEGG" id="nst:Nstercoris_01444"/>
<evidence type="ECO:0000256" key="13">
    <source>
        <dbReference type="ARBA" id="ARBA00022840"/>
    </source>
</evidence>
<evidence type="ECO:0000256" key="15">
    <source>
        <dbReference type="ARBA" id="ARBA00022909"/>
    </source>
</evidence>
<evidence type="ECO:0000256" key="3">
    <source>
        <dbReference type="ARBA" id="ARBA00004799"/>
    </source>
</evidence>
<comment type="pathway">
    <text evidence="4">Cofactor biosynthesis; tetrahydrofolylpolyglutamate biosynthesis.</text>
</comment>
<sequence length="429" mass="47574">MSLDDWLHYFEQLHPKAIDLNLERVEKVRDRLELSPQFPLITVAGTNGKGSVCAMLESILHCAAYRVGCYTSPHLLHYNERIKINQQTVADNVLCKAFIEIELARQSAQVTLTYFEFGTLAAMLIFMRAQVDVAILEVGLGGRLDAVNIFDTDCAVLTSIDLDHTDYLGNTREAIGLEKIGVFRANKPAICAERHLPINLLLKMEATNAQLFYIDQDFGYALDNLQWRYTGITGHRHNLSLPALRGNYQLKNASAALAALESLEEALPISMNAIRRGLTEATLPGRFQLIAARPTIVLDVAHNPAAAQELSTNLAAIPVKGCTYAVVGMLKDKDMAGTLRAVQDQVDYWLLAGLEVGRGATQNELLQALQIAGINELGRINTFQDIWNAYIYARKHANSSDRICVFGSFYTVSAILKHHGEMVFKDEQA</sequence>
<dbReference type="Pfam" id="PF08245">
    <property type="entry name" value="Mur_ligase_M"/>
    <property type="match status" value="1"/>
</dbReference>
<evidence type="ECO:0000256" key="18">
    <source>
        <dbReference type="ARBA" id="ARBA00032510"/>
    </source>
</evidence>
<dbReference type="EC" id="6.3.2.17" evidence="8"/>
<protein>
    <recommendedName>
        <fullName evidence="9">Dihydrofolate synthase/folylpolyglutamate synthase</fullName>
        <ecNumber evidence="7">6.3.2.12</ecNumber>
        <ecNumber evidence="8">6.3.2.17</ecNumber>
    </recommendedName>
    <alternativeName>
        <fullName evidence="18">Folylpoly-gamma-glutamate synthetase-dihydrofolate synthetase</fullName>
    </alternativeName>
    <alternativeName>
        <fullName evidence="16">Folylpolyglutamate synthetase</fullName>
    </alternativeName>
    <alternativeName>
        <fullName evidence="17">Tetrahydrofolylpolyglutamate synthase</fullName>
    </alternativeName>
</protein>
<dbReference type="InterPro" id="IPR036565">
    <property type="entry name" value="Mur-like_cat_sf"/>
</dbReference>
<comment type="catalytic activity">
    <reaction evidence="22">
        <text>7,8-dihydropteroate + L-glutamate + ATP = 7,8-dihydrofolate + ADP + phosphate + H(+)</text>
        <dbReference type="Rhea" id="RHEA:23584"/>
        <dbReference type="ChEBI" id="CHEBI:15378"/>
        <dbReference type="ChEBI" id="CHEBI:17839"/>
        <dbReference type="ChEBI" id="CHEBI:29985"/>
        <dbReference type="ChEBI" id="CHEBI:30616"/>
        <dbReference type="ChEBI" id="CHEBI:43474"/>
        <dbReference type="ChEBI" id="CHEBI:57451"/>
        <dbReference type="ChEBI" id="CHEBI:456216"/>
        <dbReference type="EC" id="6.3.2.12"/>
    </reaction>
</comment>
<dbReference type="GO" id="GO:0046872">
    <property type="term" value="F:metal ion binding"/>
    <property type="evidence" value="ECO:0007669"/>
    <property type="project" value="UniProtKB-KW"/>
</dbReference>
<evidence type="ECO:0000256" key="10">
    <source>
        <dbReference type="ARBA" id="ARBA00022598"/>
    </source>
</evidence>
<keyword evidence="13 23" id="KW-0067">ATP-binding</keyword>
<dbReference type="PANTHER" id="PTHR11136">
    <property type="entry name" value="FOLYLPOLYGLUTAMATE SYNTHASE-RELATED"/>
    <property type="match status" value="1"/>
</dbReference>
<comment type="similarity">
    <text evidence="5 23">Belongs to the folylpolyglutamate synthase family.</text>
</comment>
<dbReference type="UniPathway" id="UPA00077">
    <property type="reaction ID" value="UER00157"/>
</dbReference>
<evidence type="ECO:0000256" key="20">
    <source>
        <dbReference type="ARBA" id="ARBA00047808"/>
    </source>
</evidence>
<comment type="catalytic activity">
    <reaction evidence="21">
        <text>(6R)-5,10-methylenetetrahydrofolyl-(gamma-L-Glu)(n) + L-glutamate + ATP = (6R)-5,10-methylenetetrahydrofolyl-(gamma-L-Glu)(n+1) + ADP + phosphate + H(+)</text>
        <dbReference type="Rhea" id="RHEA:51912"/>
        <dbReference type="Rhea" id="RHEA-COMP:13257"/>
        <dbReference type="Rhea" id="RHEA-COMP:13258"/>
        <dbReference type="ChEBI" id="CHEBI:15378"/>
        <dbReference type="ChEBI" id="CHEBI:29985"/>
        <dbReference type="ChEBI" id="CHEBI:30616"/>
        <dbReference type="ChEBI" id="CHEBI:43474"/>
        <dbReference type="ChEBI" id="CHEBI:136572"/>
        <dbReference type="ChEBI" id="CHEBI:456216"/>
        <dbReference type="EC" id="6.3.2.17"/>
    </reaction>
</comment>
<accession>A0A4Y1YM16</accession>
<dbReference type="FunFam" id="3.40.1190.10:FF:000004">
    <property type="entry name" value="Dihydrofolate synthase/folylpolyglutamate synthase"/>
    <property type="match status" value="1"/>
</dbReference>
<comment type="subunit">
    <text evidence="6">Monomer.</text>
</comment>
<keyword evidence="10 23" id="KW-0436">Ligase</keyword>
<proteinExistence type="inferred from homology"/>
<evidence type="ECO:0000259" key="25">
    <source>
        <dbReference type="Pfam" id="PF08245"/>
    </source>
</evidence>
<keyword evidence="14" id="KW-0460">Magnesium</keyword>
<evidence type="ECO:0000256" key="21">
    <source>
        <dbReference type="ARBA" id="ARBA00049035"/>
    </source>
</evidence>
<dbReference type="GO" id="GO:0004326">
    <property type="term" value="F:tetrahydrofolylpolyglutamate synthase activity"/>
    <property type="evidence" value="ECO:0007669"/>
    <property type="project" value="UniProtKB-EC"/>
</dbReference>
<dbReference type="AlphaFoldDB" id="A0A4Y1YM16"/>